<dbReference type="PATRIC" id="fig|582680.7.peg.1245"/>
<dbReference type="Proteomes" id="UP000033448">
    <property type="component" value="Unassembled WGS sequence"/>
</dbReference>
<protein>
    <recommendedName>
        <fullName evidence="3">MT0933-like antitoxin protein</fullName>
    </recommendedName>
</protein>
<dbReference type="EMBL" id="JYIT01000067">
    <property type="protein sequence ID" value="KJL25999.1"/>
    <property type="molecule type" value="Genomic_DNA"/>
</dbReference>
<gene>
    <name evidence="1" type="ORF">RL72_01208</name>
</gene>
<evidence type="ECO:0000313" key="1">
    <source>
        <dbReference type="EMBL" id="KJL25999.1"/>
    </source>
</evidence>
<evidence type="ECO:0008006" key="3">
    <source>
        <dbReference type="Google" id="ProtNLM"/>
    </source>
</evidence>
<comment type="caution">
    <text evidence="1">The sequence shown here is derived from an EMBL/GenBank/DDBJ whole genome shotgun (WGS) entry which is preliminary data.</text>
</comment>
<name>A0A0F0KZY0_9MICO</name>
<proteinExistence type="predicted"/>
<evidence type="ECO:0000313" key="2">
    <source>
        <dbReference type="Proteomes" id="UP000033448"/>
    </source>
</evidence>
<dbReference type="RefSeq" id="WP_045249928.1">
    <property type="nucleotide sequence ID" value="NZ_CP099706.1"/>
</dbReference>
<keyword evidence="2" id="KW-1185">Reference proteome</keyword>
<sequence>MGLGDAINDAVNKGKEFFEENKDKVEELLHSEQAEGISDTVLGGAADLAKKVAPGAAEQIDGVRDNLDKQVGNE</sequence>
<accession>A0A0F0KZY0</accession>
<organism evidence="1 2">
    <name type="scientific">Microbacterium azadirachtae</name>
    <dbReference type="NCBI Taxonomy" id="582680"/>
    <lineage>
        <taxon>Bacteria</taxon>
        <taxon>Bacillati</taxon>
        <taxon>Actinomycetota</taxon>
        <taxon>Actinomycetes</taxon>
        <taxon>Micrococcales</taxon>
        <taxon>Microbacteriaceae</taxon>
        <taxon>Microbacterium</taxon>
    </lineage>
</organism>
<dbReference type="OrthoDB" id="3267972at2"/>
<dbReference type="AlphaFoldDB" id="A0A0F0KZY0"/>
<reference evidence="1 2" key="1">
    <citation type="submission" date="2015-02" db="EMBL/GenBank/DDBJ databases">
        <title>Draft genome sequences of ten Microbacterium spp. with emphasis on heavy metal contaminated environments.</title>
        <authorList>
            <person name="Corretto E."/>
        </authorList>
    </citation>
    <scope>NUCLEOTIDE SEQUENCE [LARGE SCALE GENOMIC DNA]</scope>
    <source>
        <strain evidence="1 2">DSM 23848</strain>
    </source>
</reference>